<keyword evidence="5" id="KW-0687">Ribonucleoprotein</keyword>
<dbReference type="Pfam" id="PF10780">
    <property type="entry name" value="MRP_L53"/>
    <property type="match status" value="1"/>
</dbReference>
<dbReference type="AlphaFoldDB" id="A0A9P6WEA5"/>
<dbReference type="PANTHER" id="PTHR28236:SF1">
    <property type="entry name" value="LARGE RIBOSOMAL SUBUNIT PROTEIN ML53"/>
    <property type="match status" value="1"/>
</dbReference>
<sequence length="129" mass="15081">MITKYFTKVVVRFNPFGKEGMSRIIYNESIDDDQINELLIYSHTILNTQILYKAKLFLASIPPRQRILGTKIENELLNSNSTKEPLIKVTYKDKKEDTIDPRVLSFMEIANKLDGHSRQLRLKETIENH</sequence>
<keyword evidence="3 7" id="KW-0689">Ribosomal protein</keyword>
<protein>
    <recommendedName>
        <fullName evidence="6">Large ribosomal subunit protein mL53</fullName>
    </recommendedName>
</protein>
<comment type="caution">
    <text evidence="7">The sequence shown here is derived from an EMBL/GenBank/DDBJ whole genome shotgun (WGS) entry which is preliminary data.</text>
</comment>
<comment type="subcellular location">
    <subcellularLocation>
        <location evidence="1">Mitochondrion</location>
    </subcellularLocation>
</comment>
<dbReference type="Gene3D" id="3.40.30.10">
    <property type="entry name" value="Glutaredoxin"/>
    <property type="match status" value="1"/>
</dbReference>
<evidence type="ECO:0000256" key="1">
    <source>
        <dbReference type="ARBA" id="ARBA00004173"/>
    </source>
</evidence>
<gene>
    <name evidence="7" type="primary">MRPL44</name>
    <name evidence="7" type="ORF">C6P45_000392</name>
</gene>
<reference evidence="7 8" key="1">
    <citation type="submission" date="2020-11" db="EMBL/GenBank/DDBJ databases">
        <title>Kefir isolates.</title>
        <authorList>
            <person name="Marcisauskas S."/>
            <person name="Kim Y."/>
            <person name="Blasche S."/>
        </authorList>
    </citation>
    <scope>NUCLEOTIDE SEQUENCE [LARGE SCALE GENOMIC DNA]</scope>
    <source>
        <strain evidence="7 8">OG2</strain>
    </source>
</reference>
<dbReference type="OrthoDB" id="4136894at2759"/>
<dbReference type="GO" id="GO:0005762">
    <property type="term" value="C:mitochondrial large ribosomal subunit"/>
    <property type="evidence" value="ECO:0007669"/>
    <property type="project" value="TreeGrafter"/>
</dbReference>
<keyword evidence="8" id="KW-1185">Reference proteome</keyword>
<dbReference type="EMBL" id="PUHR01000011">
    <property type="protein sequence ID" value="KAG0671560.1"/>
    <property type="molecule type" value="Genomic_DNA"/>
</dbReference>
<accession>A0A9P6WEA5</accession>
<evidence type="ECO:0000256" key="5">
    <source>
        <dbReference type="ARBA" id="ARBA00023274"/>
    </source>
</evidence>
<evidence type="ECO:0000256" key="3">
    <source>
        <dbReference type="ARBA" id="ARBA00022980"/>
    </source>
</evidence>
<evidence type="ECO:0000313" key="7">
    <source>
        <dbReference type="EMBL" id="KAG0671560.1"/>
    </source>
</evidence>
<dbReference type="Proteomes" id="UP000750334">
    <property type="component" value="Unassembled WGS sequence"/>
</dbReference>
<organism evidence="7 8">
    <name type="scientific">Maudiozyma exigua</name>
    <name type="common">Yeast</name>
    <name type="synonym">Kazachstania exigua</name>
    <dbReference type="NCBI Taxonomy" id="34358"/>
    <lineage>
        <taxon>Eukaryota</taxon>
        <taxon>Fungi</taxon>
        <taxon>Dikarya</taxon>
        <taxon>Ascomycota</taxon>
        <taxon>Saccharomycotina</taxon>
        <taxon>Saccharomycetes</taxon>
        <taxon>Saccharomycetales</taxon>
        <taxon>Saccharomycetaceae</taxon>
        <taxon>Maudiozyma</taxon>
    </lineage>
</organism>
<keyword evidence="4" id="KW-0496">Mitochondrion</keyword>
<dbReference type="PANTHER" id="PTHR28236">
    <property type="entry name" value="54S RIBOSOMAL PROTEIN L44, MITOCHONDRIAL"/>
    <property type="match status" value="1"/>
</dbReference>
<comment type="similarity">
    <text evidence="2">Belongs to the mitochondrion-specific ribosomal protein mL53 family.</text>
</comment>
<evidence type="ECO:0000256" key="4">
    <source>
        <dbReference type="ARBA" id="ARBA00023128"/>
    </source>
</evidence>
<dbReference type="InterPro" id="IPR019716">
    <property type="entry name" value="Ribosomal_mL53"/>
</dbReference>
<proteinExistence type="inferred from homology"/>
<name>A0A9P6WEA5_MAUEX</name>
<dbReference type="InterPro" id="IPR042776">
    <property type="entry name" value="Ribosomal_mL53_fung"/>
</dbReference>
<dbReference type="GO" id="GO:0003735">
    <property type="term" value="F:structural constituent of ribosome"/>
    <property type="evidence" value="ECO:0007669"/>
    <property type="project" value="TreeGrafter"/>
</dbReference>
<evidence type="ECO:0000313" key="8">
    <source>
        <dbReference type="Proteomes" id="UP000750334"/>
    </source>
</evidence>
<evidence type="ECO:0000256" key="6">
    <source>
        <dbReference type="ARBA" id="ARBA00035180"/>
    </source>
</evidence>
<evidence type="ECO:0000256" key="2">
    <source>
        <dbReference type="ARBA" id="ARBA00005557"/>
    </source>
</evidence>